<dbReference type="PROSITE" id="PS01081">
    <property type="entry name" value="HTH_TETR_1"/>
    <property type="match status" value="1"/>
</dbReference>
<keyword evidence="1" id="KW-0805">Transcription regulation</keyword>
<dbReference type="Proteomes" id="UP000010988">
    <property type="component" value="Unassembled WGS sequence"/>
</dbReference>
<keyword evidence="2 4" id="KW-0238">DNA-binding</keyword>
<dbReference type="AlphaFoldDB" id="L7KLY7"/>
<dbReference type="eggNOG" id="COG1309">
    <property type="taxonomic scope" value="Bacteria"/>
</dbReference>
<dbReference type="InterPro" id="IPR041347">
    <property type="entry name" value="MftR_C"/>
</dbReference>
<name>L7KLY7_9ACTN</name>
<reference evidence="6 7" key="1">
    <citation type="submission" date="2012-12" db="EMBL/GenBank/DDBJ databases">
        <title>Whole genome shotgun sequence of Gordonia aichiensis NBRC 108223.</title>
        <authorList>
            <person name="Isaki-Nakamura S."/>
            <person name="Hosoyama A."/>
            <person name="Tsuchikane K."/>
            <person name="Ando Y."/>
            <person name="Baba S."/>
            <person name="Ohji S."/>
            <person name="Hamada M."/>
            <person name="Tamura T."/>
            <person name="Yamazoe A."/>
            <person name="Yamazaki S."/>
            <person name="Fujita N."/>
        </authorList>
    </citation>
    <scope>NUCLEOTIDE SEQUENCE [LARGE SCALE GENOMIC DNA]</scope>
    <source>
        <strain evidence="6 7">NBRC 108223</strain>
    </source>
</reference>
<keyword evidence="3" id="KW-0804">Transcription</keyword>
<evidence type="ECO:0000313" key="7">
    <source>
        <dbReference type="Proteomes" id="UP000010988"/>
    </source>
</evidence>
<dbReference type="EMBL" id="BANR01000007">
    <property type="protein sequence ID" value="GAC48733.1"/>
    <property type="molecule type" value="Genomic_DNA"/>
</dbReference>
<gene>
    <name evidence="6" type="ORF">GOACH_07_00160</name>
</gene>
<keyword evidence="7" id="KW-1185">Reference proteome</keyword>
<comment type="caution">
    <text evidence="6">The sequence shown here is derived from an EMBL/GenBank/DDBJ whole genome shotgun (WGS) entry which is preliminary data.</text>
</comment>
<dbReference type="Gene3D" id="1.10.10.60">
    <property type="entry name" value="Homeodomain-like"/>
    <property type="match status" value="1"/>
</dbReference>
<dbReference type="RefSeq" id="WP_005174228.1">
    <property type="nucleotide sequence ID" value="NZ_BANR01000007.1"/>
</dbReference>
<dbReference type="PANTHER" id="PTHR30055:SF234">
    <property type="entry name" value="HTH-TYPE TRANSCRIPTIONAL REGULATOR BETI"/>
    <property type="match status" value="1"/>
</dbReference>
<feature type="DNA-binding region" description="H-T-H motif" evidence="4">
    <location>
        <begin position="60"/>
        <end position="79"/>
    </location>
</feature>
<dbReference type="GO" id="GO:0000976">
    <property type="term" value="F:transcription cis-regulatory region binding"/>
    <property type="evidence" value="ECO:0007669"/>
    <property type="project" value="TreeGrafter"/>
</dbReference>
<dbReference type="Pfam" id="PF00440">
    <property type="entry name" value="TetR_N"/>
    <property type="match status" value="1"/>
</dbReference>
<dbReference type="SUPFAM" id="SSF46689">
    <property type="entry name" value="Homeodomain-like"/>
    <property type="match status" value="1"/>
</dbReference>
<dbReference type="PANTHER" id="PTHR30055">
    <property type="entry name" value="HTH-TYPE TRANSCRIPTIONAL REGULATOR RUTR"/>
    <property type="match status" value="1"/>
</dbReference>
<feature type="domain" description="HTH tetR-type" evidence="5">
    <location>
        <begin position="37"/>
        <end position="97"/>
    </location>
</feature>
<proteinExistence type="predicted"/>
<evidence type="ECO:0000313" key="6">
    <source>
        <dbReference type="EMBL" id="GAC48733.1"/>
    </source>
</evidence>
<evidence type="ECO:0000256" key="4">
    <source>
        <dbReference type="PROSITE-ProRule" id="PRU00335"/>
    </source>
</evidence>
<accession>L7KLY7</accession>
<evidence type="ECO:0000256" key="3">
    <source>
        <dbReference type="ARBA" id="ARBA00023163"/>
    </source>
</evidence>
<evidence type="ECO:0000256" key="1">
    <source>
        <dbReference type="ARBA" id="ARBA00023015"/>
    </source>
</evidence>
<dbReference type="Pfam" id="PF17754">
    <property type="entry name" value="TetR_C_14"/>
    <property type="match status" value="1"/>
</dbReference>
<protein>
    <submittedName>
        <fullName evidence="6">Putative TetR family transcriptional regulator</fullName>
    </submittedName>
</protein>
<dbReference type="STRING" id="1220583.GOACH_07_00160"/>
<evidence type="ECO:0000256" key="2">
    <source>
        <dbReference type="ARBA" id="ARBA00023125"/>
    </source>
</evidence>
<dbReference type="InterPro" id="IPR001647">
    <property type="entry name" value="HTH_TetR"/>
</dbReference>
<organism evidence="6 7">
    <name type="scientific">Gordonia aichiensis NBRC 108223</name>
    <dbReference type="NCBI Taxonomy" id="1220583"/>
    <lineage>
        <taxon>Bacteria</taxon>
        <taxon>Bacillati</taxon>
        <taxon>Actinomycetota</taxon>
        <taxon>Actinomycetes</taxon>
        <taxon>Mycobacteriales</taxon>
        <taxon>Gordoniaceae</taxon>
        <taxon>Gordonia</taxon>
    </lineage>
</organism>
<sequence>MAEAVSTAVVASGSASAVRPAGDEVERPIGLREKHKRRTRAAIRTAAMELFDAQGYAQTTVAQIAEAAEVSHTTFFRYFQSKEQVVINDDLDDVWQESLTSIPPGLGRFDLLREIVRRLVGLVLADDWASDPARMKLIQSEPALLVVNQVESDRAISEAADFIADYLGVDRDSSRLRVFIAAVGGMMFHIANGIDNPRDGKLLDTLLEAVDLLEAGLPL</sequence>
<dbReference type="InterPro" id="IPR050109">
    <property type="entry name" value="HTH-type_TetR-like_transc_reg"/>
</dbReference>
<dbReference type="GO" id="GO:0003700">
    <property type="term" value="F:DNA-binding transcription factor activity"/>
    <property type="evidence" value="ECO:0007669"/>
    <property type="project" value="TreeGrafter"/>
</dbReference>
<dbReference type="InterPro" id="IPR009057">
    <property type="entry name" value="Homeodomain-like_sf"/>
</dbReference>
<dbReference type="PRINTS" id="PR00455">
    <property type="entry name" value="HTHTETR"/>
</dbReference>
<dbReference type="PROSITE" id="PS50977">
    <property type="entry name" value="HTH_TETR_2"/>
    <property type="match status" value="1"/>
</dbReference>
<evidence type="ECO:0000259" key="5">
    <source>
        <dbReference type="PROSITE" id="PS50977"/>
    </source>
</evidence>
<dbReference type="InterPro" id="IPR023772">
    <property type="entry name" value="DNA-bd_HTH_TetR-type_CS"/>
</dbReference>
<dbReference type="Gene3D" id="1.10.357.10">
    <property type="entry name" value="Tetracycline Repressor, domain 2"/>
    <property type="match status" value="1"/>
</dbReference>